<keyword evidence="5" id="KW-1185">Reference proteome</keyword>
<protein>
    <submittedName>
        <fullName evidence="4">DNA invertase Pin-like site-specific DNA recombinase</fullName>
    </submittedName>
</protein>
<reference evidence="4 5" key="1">
    <citation type="submission" date="2019-03" db="EMBL/GenBank/DDBJ databases">
        <title>Genomic Encyclopedia of Archaeal and Bacterial Type Strains, Phase II (KMG-II): from individual species to whole genera.</title>
        <authorList>
            <person name="Goeker M."/>
        </authorList>
    </citation>
    <scope>NUCLEOTIDE SEQUENCE [LARGE SCALE GENOMIC DNA]</scope>
    <source>
        <strain evidence="4 5">DSM 25233</strain>
    </source>
</reference>
<feature type="domain" description="Resolvase/invertase-type recombinase catalytic" evidence="3">
    <location>
        <begin position="2"/>
        <end position="135"/>
    </location>
</feature>
<evidence type="ECO:0000259" key="3">
    <source>
        <dbReference type="PROSITE" id="PS51736"/>
    </source>
</evidence>
<dbReference type="Proteomes" id="UP000294749">
    <property type="component" value="Unassembled WGS sequence"/>
</dbReference>
<evidence type="ECO:0000256" key="1">
    <source>
        <dbReference type="ARBA" id="ARBA00023125"/>
    </source>
</evidence>
<gene>
    <name evidence="4" type="ORF">CLV90_2036</name>
</gene>
<dbReference type="Pfam" id="PF00239">
    <property type="entry name" value="Resolvase"/>
    <property type="match status" value="1"/>
</dbReference>
<dbReference type="GO" id="GO:0003677">
    <property type="term" value="F:DNA binding"/>
    <property type="evidence" value="ECO:0007669"/>
    <property type="project" value="UniProtKB-KW"/>
</dbReference>
<dbReference type="OrthoDB" id="2290206at2"/>
<dbReference type="Gene3D" id="3.40.50.1390">
    <property type="entry name" value="Resolvase, N-terminal catalytic domain"/>
    <property type="match status" value="1"/>
</dbReference>
<name>A0A4R7K4B0_9FLAO</name>
<comment type="caution">
    <text evidence="4">The sequence shown here is derived from an EMBL/GenBank/DDBJ whole genome shotgun (WGS) entry which is preliminary data.</text>
</comment>
<organism evidence="4 5">
    <name type="scientific">Maribacter spongiicola</name>
    <dbReference type="NCBI Taxonomy" id="1206753"/>
    <lineage>
        <taxon>Bacteria</taxon>
        <taxon>Pseudomonadati</taxon>
        <taxon>Bacteroidota</taxon>
        <taxon>Flavobacteriia</taxon>
        <taxon>Flavobacteriales</taxon>
        <taxon>Flavobacteriaceae</taxon>
        <taxon>Maribacter</taxon>
    </lineage>
</organism>
<dbReference type="PANTHER" id="PTHR30461">
    <property type="entry name" value="DNA-INVERTASE FROM LAMBDOID PROPHAGE"/>
    <property type="match status" value="1"/>
</dbReference>
<evidence type="ECO:0000313" key="4">
    <source>
        <dbReference type="EMBL" id="TDT44957.1"/>
    </source>
</evidence>
<evidence type="ECO:0000313" key="5">
    <source>
        <dbReference type="Proteomes" id="UP000294749"/>
    </source>
</evidence>
<dbReference type="AlphaFoldDB" id="A0A4R7K4B0"/>
<dbReference type="EMBL" id="SOAY01000011">
    <property type="protein sequence ID" value="TDT44957.1"/>
    <property type="molecule type" value="Genomic_DNA"/>
</dbReference>
<dbReference type="InterPro" id="IPR050639">
    <property type="entry name" value="SSR_resolvase"/>
</dbReference>
<dbReference type="PROSITE" id="PS51736">
    <property type="entry name" value="RECOMBINASES_3"/>
    <property type="match status" value="1"/>
</dbReference>
<dbReference type="InterPro" id="IPR036162">
    <property type="entry name" value="Resolvase-like_N_sf"/>
</dbReference>
<accession>A0A4R7K4B0</accession>
<dbReference type="PANTHER" id="PTHR30461:SF2">
    <property type="entry name" value="SERINE RECOMBINASE PINE-RELATED"/>
    <property type="match status" value="1"/>
</dbReference>
<dbReference type="GO" id="GO:0000150">
    <property type="term" value="F:DNA strand exchange activity"/>
    <property type="evidence" value="ECO:0007669"/>
    <property type="project" value="InterPro"/>
</dbReference>
<proteinExistence type="predicted"/>
<dbReference type="RefSeq" id="WP_133687333.1">
    <property type="nucleotide sequence ID" value="NZ_SOAY01000011.1"/>
</dbReference>
<keyword evidence="1" id="KW-0238">DNA-binding</keyword>
<sequence length="212" mass="23961">MQYITYYRVSTKKQDLGLEAQQTIIRNYLKDDDEVLASYSEKETGTKKRVQLELEKAIEHCKQTGSTLLIAKLDRLARNVSFISTLMDSNVEFKALDMPHANKLTIHIFAAIAEHEAELISQRTKAALQELKKKGVVLGKPENFNQVGRDKGVRTNKAKASNNENNRKAKAYIKSLLVQGLNHSQIAKELNTNGFTTSRGKRFQAVQVQRLS</sequence>
<dbReference type="InterPro" id="IPR006119">
    <property type="entry name" value="Resolv_N"/>
</dbReference>
<keyword evidence="2" id="KW-0233">DNA recombination</keyword>
<dbReference type="SUPFAM" id="SSF53041">
    <property type="entry name" value="Resolvase-like"/>
    <property type="match status" value="1"/>
</dbReference>
<dbReference type="CDD" id="cd03768">
    <property type="entry name" value="SR_ResInv"/>
    <property type="match status" value="1"/>
</dbReference>
<dbReference type="SMART" id="SM00857">
    <property type="entry name" value="Resolvase"/>
    <property type="match status" value="1"/>
</dbReference>
<evidence type="ECO:0000256" key="2">
    <source>
        <dbReference type="ARBA" id="ARBA00023172"/>
    </source>
</evidence>